<evidence type="ECO:0000313" key="2">
    <source>
        <dbReference type="EMBL" id="OGG06425.1"/>
    </source>
</evidence>
<evidence type="ECO:0000259" key="1">
    <source>
        <dbReference type="Pfam" id="PF00535"/>
    </source>
</evidence>
<dbReference type="CDD" id="cd02511">
    <property type="entry name" value="Beta4Glucosyltransferase"/>
    <property type="match status" value="1"/>
</dbReference>
<gene>
    <name evidence="2" type="ORF">A2777_05600</name>
</gene>
<dbReference type="PANTHER" id="PTHR43630:SF2">
    <property type="entry name" value="GLYCOSYLTRANSFERASE"/>
    <property type="match status" value="1"/>
</dbReference>
<dbReference type="SUPFAM" id="SSF53448">
    <property type="entry name" value="Nucleotide-diphospho-sugar transferases"/>
    <property type="match status" value="1"/>
</dbReference>
<dbReference type="InterPro" id="IPR029044">
    <property type="entry name" value="Nucleotide-diphossugar_trans"/>
</dbReference>
<dbReference type="Proteomes" id="UP000177354">
    <property type="component" value="Unassembled WGS sequence"/>
</dbReference>
<dbReference type="AlphaFoldDB" id="A0A1F5Z222"/>
<evidence type="ECO:0000313" key="3">
    <source>
        <dbReference type="Proteomes" id="UP000177354"/>
    </source>
</evidence>
<name>A0A1F5Z222_9BACT</name>
<sequence>MKKTLSVIVIAKNEEKNLPECLKRLKFAGEIILIDNNSTDRTHWVAKKFNARIYNYAGMDFSKMRILGARLGSFNWLLYIDADERVTAELAKEIKEKLIRPPQKAAPAAYSLIRRNFYFRRSWPAGENIIRLIKKDALIGWSGPVHESPRINGTVSRLKNPLLHYTHNDLFDMVEKTNLWSETEADLRYKKNHPEVVWWRFYRVMLTAFFNYFIRQNGFRAGAIGLVESLFQAFSIFITYAKLWERQISPKAKIA</sequence>
<accession>A0A1F5Z222</accession>
<dbReference type="InterPro" id="IPR001173">
    <property type="entry name" value="Glyco_trans_2-like"/>
</dbReference>
<feature type="domain" description="Glycosyltransferase 2-like" evidence="1">
    <location>
        <begin position="6"/>
        <end position="119"/>
    </location>
</feature>
<dbReference type="Gene3D" id="3.90.550.10">
    <property type="entry name" value="Spore Coat Polysaccharide Biosynthesis Protein SpsA, Chain A"/>
    <property type="match status" value="1"/>
</dbReference>
<dbReference type="Pfam" id="PF00535">
    <property type="entry name" value="Glycos_transf_2"/>
    <property type="match status" value="1"/>
</dbReference>
<dbReference type="PANTHER" id="PTHR43630">
    <property type="entry name" value="POLY-BETA-1,6-N-ACETYL-D-GLUCOSAMINE SYNTHASE"/>
    <property type="match status" value="1"/>
</dbReference>
<organism evidence="2 3">
    <name type="scientific">Candidatus Gottesmanbacteria bacterium RIFCSPHIGHO2_01_FULL_40_15</name>
    <dbReference type="NCBI Taxonomy" id="1798376"/>
    <lineage>
        <taxon>Bacteria</taxon>
        <taxon>Candidatus Gottesmaniibacteriota</taxon>
    </lineage>
</organism>
<dbReference type="EMBL" id="MFJF01000015">
    <property type="protein sequence ID" value="OGG06425.1"/>
    <property type="molecule type" value="Genomic_DNA"/>
</dbReference>
<protein>
    <recommendedName>
        <fullName evidence="1">Glycosyltransferase 2-like domain-containing protein</fullName>
    </recommendedName>
</protein>
<reference evidence="2 3" key="1">
    <citation type="journal article" date="2016" name="Nat. Commun.">
        <title>Thousands of microbial genomes shed light on interconnected biogeochemical processes in an aquifer system.</title>
        <authorList>
            <person name="Anantharaman K."/>
            <person name="Brown C.T."/>
            <person name="Hug L.A."/>
            <person name="Sharon I."/>
            <person name="Castelle C.J."/>
            <person name="Probst A.J."/>
            <person name="Thomas B.C."/>
            <person name="Singh A."/>
            <person name="Wilkins M.J."/>
            <person name="Karaoz U."/>
            <person name="Brodie E.L."/>
            <person name="Williams K.H."/>
            <person name="Hubbard S.S."/>
            <person name="Banfield J.F."/>
        </authorList>
    </citation>
    <scope>NUCLEOTIDE SEQUENCE [LARGE SCALE GENOMIC DNA]</scope>
</reference>
<comment type="caution">
    <text evidence="2">The sequence shown here is derived from an EMBL/GenBank/DDBJ whole genome shotgun (WGS) entry which is preliminary data.</text>
</comment>
<proteinExistence type="predicted"/>